<dbReference type="RefSeq" id="WP_166204383.1">
    <property type="nucleotide sequence ID" value="NZ_CP088285.1"/>
</dbReference>
<organism evidence="1">
    <name type="scientific">Bradyrhizobium septentrionale</name>
    <dbReference type="NCBI Taxonomy" id="1404411"/>
    <lineage>
        <taxon>Bacteria</taxon>
        <taxon>Pseudomonadati</taxon>
        <taxon>Pseudomonadota</taxon>
        <taxon>Alphaproteobacteria</taxon>
        <taxon>Hyphomicrobiales</taxon>
        <taxon>Nitrobacteraceae</taxon>
        <taxon>Bradyrhizobium</taxon>
    </lineage>
</organism>
<reference evidence="1" key="1">
    <citation type="submission" date="2020-06" db="EMBL/GenBank/DDBJ databases">
        <title>Whole Genome Sequence of Bradyrhizobium sp. Strain 1S1.</title>
        <authorList>
            <person name="Bromfield E.S.P."/>
            <person name="Cloutier S."/>
        </authorList>
    </citation>
    <scope>NUCLEOTIDE SEQUENCE [LARGE SCALE GENOMIC DNA]</scope>
    <source>
        <strain evidence="1">1S1</strain>
    </source>
</reference>
<gene>
    <name evidence="1" type="ORF">HAP48_018795</name>
</gene>
<accession>A0A973VZP8</accession>
<protein>
    <submittedName>
        <fullName evidence="1">Uncharacterized protein</fullName>
    </submittedName>
</protein>
<comment type="caution">
    <text evidence="1">The sequence shown here is derived from an EMBL/GenBank/DDBJ whole genome shotgun (WGS) entry which is preliminary data.</text>
</comment>
<dbReference type="EMBL" id="JAAOLE020000001">
    <property type="protein sequence ID" value="NVI44962.1"/>
    <property type="molecule type" value="Genomic_DNA"/>
</dbReference>
<dbReference type="AlphaFoldDB" id="A0A973VZP8"/>
<proteinExistence type="predicted"/>
<name>A0A973VZP8_9BRAD</name>
<sequence>MIEINIDSSGFTQAAIELGAAVDQLPYIMARTLNDAADATRTYLINQTWPSSVQVRNQSFMRAALTTRGARAAKDNLEVTIYDKLGRANLGLHAKSGTRMAAKSALAIPPTGAVNRSARGVPQGQRPRNLKNAFRKGDVIYQRIGKNRLRLMYVLKPQAQIKRDVAFYSDFAKIMLQEMERNLTRNIGIAMRTRRVR</sequence>
<evidence type="ECO:0000313" key="1">
    <source>
        <dbReference type="EMBL" id="NVI44962.1"/>
    </source>
</evidence>